<evidence type="ECO:0000256" key="8">
    <source>
        <dbReference type="SAM" id="MobiDB-lite"/>
    </source>
</evidence>
<dbReference type="Proteomes" id="UP001363151">
    <property type="component" value="Unassembled WGS sequence"/>
</dbReference>
<feature type="repeat" description="ANK" evidence="6">
    <location>
        <begin position="159"/>
        <end position="191"/>
    </location>
</feature>
<name>A0ABR1G9B6_AURAN</name>
<dbReference type="PANTHER" id="PTHR24171:SF9">
    <property type="entry name" value="ANKYRIN REPEAT DOMAIN-CONTAINING PROTEIN 39"/>
    <property type="match status" value="1"/>
</dbReference>
<gene>
    <name evidence="10" type="ORF">SO694_00004050</name>
</gene>
<protein>
    <recommendedName>
        <fullName evidence="9">MYND-type domain-containing protein</fullName>
    </recommendedName>
</protein>
<feature type="repeat" description="ANK" evidence="6">
    <location>
        <begin position="192"/>
        <end position="224"/>
    </location>
</feature>
<keyword evidence="11" id="KW-1185">Reference proteome</keyword>
<evidence type="ECO:0000256" key="2">
    <source>
        <dbReference type="ARBA" id="ARBA00022737"/>
    </source>
</evidence>
<feature type="region of interest" description="Disordered" evidence="8">
    <location>
        <begin position="409"/>
        <end position="434"/>
    </location>
</feature>
<feature type="compositionally biased region" description="Basic and acidic residues" evidence="8">
    <location>
        <begin position="836"/>
        <end position="845"/>
    </location>
</feature>
<feature type="compositionally biased region" description="Basic and acidic residues" evidence="8">
    <location>
        <begin position="854"/>
        <end position="870"/>
    </location>
</feature>
<dbReference type="SUPFAM" id="SSF82171">
    <property type="entry name" value="DPP6 N-terminal domain-like"/>
    <property type="match status" value="1"/>
</dbReference>
<dbReference type="Pfam" id="PF01753">
    <property type="entry name" value="zf-MYND"/>
    <property type="match status" value="1"/>
</dbReference>
<dbReference type="EMBL" id="JBBJCI010000040">
    <property type="protein sequence ID" value="KAK7249598.1"/>
    <property type="molecule type" value="Genomic_DNA"/>
</dbReference>
<feature type="domain" description="MYND-type" evidence="9">
    <location>
        <begin position="378"/>
        <end position="412"/>
    </location>
</feature>
<feature type="repeat" description="ANK" evidence="6">
    <location>
        <begin position="263"/>
        <end position="295"/>
    </location>
</feature>
<keyword evidence="5 6" id="KW-0040">ANK repeat</keyword>
<feature type="compositionally biased region" description="Basic residues" evidence="8">
    <location>
        <begin position="555"/>
        <end position="567"/>
    </location>
</feature>
<proteinExistence type="predicted"/>
<evidence type="ECO:0000256" key="4">
    <source>
        <dbReference type="ARBA" id="ARBA00022833"/>
    </source>
</evidence>
<keyword evidence="1" id="KW-0479">Metal-binding</keyword>
<feature type="repeat" description="ANK" evidence="6">
    <location>
        <begin position="230"/>
        <end position="262"/>
    </location>
</feature>
<evidence type="ECO:0000256" key="5">
    <source>
        <dbReference type="ARBA" id="ARBA00023043"/>
    </source>
</evidence>
<feature type="compositionally biased region" description="Low complexity" evidence="8">
    <location>
        <begin position="423"/>
        <end position="432"/>
    </location>
</feature>
<dbReference type="PROSITE" id="PS50088">
    <property type="entry name" value="ANK_REPEAT"/>
    <property type="match status" value="5"/>
</dbReference>
<dbReference type="InterPro" id="IPR002110">
    <property type="entry name" value="Ankyrin_rpt"/>
</dbReference>
<dbReference type="Gene3D" id="2.130.10.10">
    <property type="entry name" value="YVTN repeat-like/Quinoprotein amine dehydrogenase"/>
    <property type="match status" value="2"/>
</dbReference>
<comment type="caution">
    <text evidence="10">The sequence shown here is derived from an EMBL/GenBank/DDBJ whole genome shotgun (WGS) entry which is preliminary data.</text>
</comment>
<dbReference type="SUPFAM" id="SSF144232">
    <property type="entry name" value="HIT/MYND zinc finger-like"/>
    <property type="match status" value="1"/>
</dbReference>
<organism evidence="10 11">
    <name type="scientific">Aureococcus anophagefferens</name>
    <name type="common">Harmful bloom alga</name>
    <dbReference type="NCBI Taxonomy" id="44056"/>
    <lineage>
        <taxon>Eukaryota</taxon>
        <taxon>Sar</taxon>
        <taxon>Stramenopiles</taxon>
        <taxon>Ochrophyta</taxon>
        <taxon>Pelagophyceae</taxon>
        <taxon>Pelagomonadales</taxon>
        <taxon>Pelagomonadaceae</taxon>
        <taxon>Aureococcus</taxon>
    </lineage>
</organism>
<evidence type="ECO:0000256" key="3">
    <source>
        <dbReference type="ARBA" id="ARBA00022771"/>
    </source>
</evidence>
<accession>A0ABR1G9B6</accession>
<feature type="region of interest" description="Disordered" evidence="8">
    <location>
        <begin position="827"/>
        <end position="890"/>
    </location>
</feature>
<feature type="compositionally biased region" description="Basic residues" evidence="8">
    <location>
        <begin position="586"/>
        <end position="596"/>
    </location>
</feature>
<evidence type="ECO:0000256" key="6">
    <source>
        <dbReference type="PROSITE-ProRule" id="PRU00023"/>
    </source>
</evidence>
<dbReference type="Gene3D" id="1.25.40.20">
    <property type="entry name" value="Ankyrin repeat-containing domain"/>
    <property type="match status" value="1"/>
</dbReference>
<evidence type="ECO:0000313" key="10">
    <source>
        <dbReference type="EMBL" id="KAK7249598.1"/>
    </source>
</evidence>
<dbReference type="PANTHER" id="PTHR24171">
    <property type="entry name" value="ANKYRIN REPEAT DOMAIN-CONTAINING PROTEIN 39-RELATED"/>
    <property type="match status" value="1"/>
</dbReference>
<keyword evidence="4" id="KW-0862">Zinc</keyword>
<dbReference type="PROSITE" id="PS50865">
    <property type="entry name" value="ZF_MYND_2"/>
    <property type="match status" value="1"/>
</dbReference>
<dbReference type="SMART" id="SM00248">
    <property type="entry name" value="ANK"/>
    <property type="match status" value="6"/>
</dbReference>
<keyword evidence="3 7" id="KW-0863">Zinc-finger</keyword>
<reference evidence="10 11" key="1">
    <citation type="submission" date="2024-03" db="EMBL/GenBank/DDBJ databases">
        <title>Aureococcus anophagefferens CCMP1851 and Kratosvirus quantuckense: Draft genome of a second virus-susceptible host strain in the model system.</title>
        <authorList>
            <person name="Chase E."/>
            <person name="Truchon A.R."/>
            <person name="Schepens W."/>
            <person name="Wilhelm S.W."/>
        </authorList>
    </citation>
    <scope>NUCLEOTIDE SEQUENCE [LARGE SCALE GENOMIC DNA]</scope>
    <source>
        <strain evidence="10 11">CCMP1851</strain>
    </source>
</reference>
<feature type="region of interest" description="Disordered" evidence="8">
    <location>
        <begin position="550"/>
        <end position="609"/>
    </location>
</feature>
<dbReference type="PROSITE" id="PS50297">
    <property type="entry name" value="ANK_REP_REGION"/>
    <property type="match status" value="3"/>
</dbReference>
<dbReference type="SUPFAM" id="SSF48403">
    <property type="entry name" value="Ankyrin repeat"/>
    <property type="match status" value="1"/>
</dbReference>
<dbReference type="InterPro" id="IPR002893">
    <property type="entry name" value="Znf_MYND"/>
</dbReference>
<dbReference type="InterPro" id="IPR036770">
    <property type="entry name" value="Ankyrin_rpt-contain_sf"/>
</dbReference>
<sequence>MGADQSAMQEAMSAMGGMGIGGGPQMDEEMAERMQDDRAPPMPHLVCPQPPGPLRDALHGDVAAVRAHLDAGADVNALFAWHGPLSWRQPLLTAASSSGAAGVVALLLARGADPDLYDAGDIFAGYEAAQFGHARVAELLLEGGADVDRVTGPGHNHGNGETALYMASAAGELGVVEVYLRFGARVDLANMVGGTPFYLAAQTGRVPVLRRLKAAGADVNQGRTDAGGEGNSSPLFIAATTGRTRVVQALIDLGADVDRPNNRGMTPLMAAAFYGKKDAAIALLRAGCDATATMESERPKLMINVANLPEEGTNDAVRLARNRNFISIADLIKKAIRRRPLVGARVVVHSTAAADVNGAAGVAAPLALPLALRAALLRRAPAEHRCARCQAAAYCGRAHQREHWKAGHKAACAPSGRRRATRAPRSAPTTAGDVALPRPATRVAFAPPGAGGLRVAVVNGDPMSTFAVAVLELDGGGVRARRPAASGETTEFAWAPDGARLACHGKGNVHVVAVDRPHERVTRFARPEVDEAFMARTFCCGEVRGARRRLGEGPRRRRGPRPRRLRGHDRARLDRGDRRAGLGPPRPRRGGPRRPRGTPDGSAALSGSADGTIRALRARDGVALSVYDCGGPVNTLAAAPGGGAFAFASRPRRSRAAGAVDERQSFYASLGRKRWQQTVQLWRLLDGDGADGDEDAETADCTAREYGGSSEGALAFSPCGAFLAAAVGGSHPYLIDESRARPADHLRLVAETGSLLQTLPTSTGATNALAWSPCGSALAAAATVYPDDAETMKNHKFAGARIFRCDEVAVAMKRAVVRILERGLDASAAPTRGARSRADRERTMDRPMGAIKASRADAGSEKWGRSDARRRGAARIQSTASGDRRVPRRP</sequence>
<evidence type="ECO:0000313" key="11">
    <source>
        <dbReference type="Proteomes" id="UP001363151"/>
    </source>
</evidence>
<feature type="compositionally biased region" description="Basic and acidic residues" evidence="8">
    <location>
        <begin position="568"/>
        <end position="580"/>
    </location>
</feature>
<dbReference type="Pfam" id="PF12796">
    <property type="entry name" value="Ank_2"/>
    <property type="match status" value="2"/>
</dbReference>
<keyword evidence="2" id="KW-0677">Repeat</keyword>
<evidence type="ECO:0000259" key="9">
    <source>
        <dbReference type="PROSITE" id="PS50865"/>
    </source>
</evidence>
<feature type="repeat" description="ANK" evidence="6">
    <location>
        <begin position="86"/>
        <end position="119"/>
    </location>
</feature>
<dbReference type="Gene3D" id="6.10.140.2220">
    <property type="match status" value="1"/>
</dbReference>
<evidence type="ECO:0000256" key="1">
    <source>
        <dbReference type="ARBA" id="ARBA00022723"/>
    </source>
</evidence>
<evidence type="ECO:0000256" key="7">
    <source>
        <dbReference type="PROSITE-ProRule" id="PRU00134"/>
    </source>
</evidence>
<dbReference type="InterPro" id="IPR015943">
    <property type="entry name" value="WD40/YVTN_repeat-like_dom_sf"/>
</dbReference>